<dbReference type="Pfam" id="PF04828">
    <property type="entry name" value="GFA"/>
    <property type="match status" value="1"/>
</dbReference>
<comment type="similarity">
    <text evidence="1">Belongs to the Gfa family.</text>
</comment>
<evidence type="ECO:0000259" key="5">
    <source>
        <dbReference type="PROSITE" id="PS51891"/>
    </source>
</evidence>
<feature type="domain" description="CENP-V/GFA" evidence="5">
    <location>
        <begin position="3"/>
        <end position="118"/>
    </location>
</feature>
<dbReference type="InterPro" id="IPR006913">
    <property type="entry name" value="CENP-V/GFA"/>
</dbReference>
<keyword evidence="2" id="KW-0479">Metal-binding</keyword>
<dbReference type="SUPFAM" id="SSF51316">
    <property type="entry name" value="Mss4-like"/>
    <property type="match status" value="1"/>
</dbReference>
<dbReference type="Proteomes" id="UP000474757">
    <property type="component" value="Unassembled WGS sequence"/>
</dbReference>
<keyword evidence="3" id="KW-0862">Zinc</keyword>
<dbReference type="PANTHER" id="PTHR33337:SF40">
    <property type="entry name" value="CENP-V_GFA DOMAIN-CONTAINING PROTEIN-RELATED"/>
    <property type="match status" value="1"/>
</dbReference>
<sequence length="143" mass="15426">MSVTGRCLCGAVTVTAAQLPAEMSACHCEMCRKWSGSVGMGLPVPEEELSVTGEVQTYASSSFAERAWCPTCGSALWFRDTKGKNVGTVELCPGLFENAGGARLVREVYADQCPEGYAFAGDHDRWSRADYEAREQFVPEGGE</sequence>
<dbReference type="RefSeq" id="WP_163896242.1">
    <property type="nucleotide sequence ID" value="NZ_JAAFYS010000004.1"/>
</dbReference>
<name>A0A6B2K4W0_9RHOB</name>
<gene>
    <name evidence="6" type="ORF">GZA08_18210</name>
</gene>
<dbReference type="PANTHER" id="PTHR33337">
    <property type="entry name" value="GFA DOMAIN-CONTAINING PROTEIN"/>
    <property type="match status" value="1"/>
</dbReference>
<dbReference type="GO" id="GO:0046872">
    <property type="term" value="F:metal ion binding"/>
    <property type="evidence" value="ECO:0007669"/>
    <property type="project" value="UniProtKB-KW"/>
</dbReference>
<keyword evidence="7" id="KW-1185">Reference proteome</keyword>
<evidence type="ECO:0000313" key="6">
    <source>
        <dbReference type="EMBL" id="NDV02902.1"/>
    </source>
</evidence>
<protein>
    <submittedName>
        <fullName evidence="6">GFA family protein</fullName>
    </submittedName>
</protein>
<dbReference type="GO" id="GO:0016846">
    <property type="term" value="F:carbon-sulfur lyase activity"/>
    <property type="evidence" value="ECO:0007669"/>
    <property type="project" value="InterPro"/>
</dbReference>
<dbReference type="InterPro" id="IPR011057">
    <property type="entry name" value="Mss4-like_sf"/>
</dbReference>
<dbReference type="AlphaFoldDB" id="A0A6B2K4W0"/>
<evidence type="ECO:0000256" key="3">
    <source>
        <dbReference type="ARBA" id="ARBA00022833"/>
    </source>
</evidence>
<evidence type="ECO:0000256" key="1">
    <source>
        <dbReference type="ARBA" id="ARBA00005495"/>
    </source>
</evidence>
<reference evidence="6 7" key="1">
    <citation type="submission" date="2020-02" db="EMBL/GenBank/DDBJ databases">
        <title>Pseudoroseicyclus tamarix, sp. nov., isolated from offshore sediment of a Tamarix chinensis forest.</title>
        <authorList>
            <person name="Gai Y."/>
        </authorList>
    </citation>
    <scope>NUCLEOTIDE SEQUENCE [LARGE SCALE GENOMIC DNA]</scope>
    <source>
        <strain evidence="6 7">CLL3-39</strain>
    </source>
</reference>
<dbReference type="Gene3D" id="3.90.1590.10">
    <property type="entry name" value="glutathione-dependent formaldehyde- activating enzyme (gfa)"/>
    <property type="match status" value="1"/>
</dbReference>
<dbReference type="EMBL" id="JAAGAB010000004">
    <property type="protein sequence ID" value="NDV02902.1"/>
    <property type="molecule type" value="Genomic_DNA"/>
</dbReference>
<evidence type="ECO:0000256" key="2">
    <source>
        <dbReference type="ARBA" id="ARBA00022723"/>
    </source>
</evidence>
<proteinExistence type="inferred from homology"/>
<accession>A0A6B2K4W0</accession>
<comment type="caution">
    <text evidence="6">The sequence shown here is derived from an EMBL/GenBank/DDBJ whole genome shotgun (WGS) entry which is preliminary data.</text>
</comment>
<organism evidence="6 7">
    <name type="scientific">Pseudoroseicyclus tamaricis</name>
    <dbReference type="NCBI Taxonomy" id="2705421"/>
    <lineage>
        <taxon>Bacteria</taxon>
        <taxon>Pseudomonadati</taxon>
        <taxon>Pseudomonadota</taxon>
        <taxon>Alphaproteobacteria</taxon>
        <taxon>Rhodobacterales</taxon>
        <taxon>Paracoccaceae</taxon>
        <taxon>Pseudoroseicyclus</taxon>
    </lineage>
</organism>
<keyword evidence="4" id="KW-0456">Lyase</keyword>
<evidence type="ECO:0000256" key="4">
    <source>
        <dbReference type="ARBA" id="ARBA00023239"/>
    </source>
</evidence>
<evidence type="ECO:0000313" key="7">
    <source>
        <dbReference type="Proteomes" id="UP000474757"/>
    </source>
</evidence>
<dbReference type="PROSITE" id="PS51891">
    <property type="entry name" value="CENP_V_GFA"/>
    <property type="match status" value="1"/>
</dbReference>